<keyword evidence="3" id="KW-1185">Reference proteome</keyword>
<evidence type="ECO:0000313" key="2">
    <source>
        <dbReference type="EMBL" id="ATQ74978.1"/>
    </source>
</evidence>
<dbReference type="Proteomes" id="UP000229897">
    <property type="component" value="Chromosome"/>
</dbReference>
<dbReference type="PROSITE" id="PS51257">
    <property type="entry name" value="PROKAR_LIPOPROTEIN"/>
    <property type="match status" value="1"/>
</dbReference>
<evidence type="ECO:0000313" key="3">
    <source>
        <dbReference type="Proteomes" id="UP000229897"/>
    </source>
</evidence>
<gene>
    <name evidence="2" type="ORF">CR152_10905</name>
</gene>
<organism evidence="2 3">
    <name type="scientific">Massilia violaceinigra</name>
    <dbReference type="NCBI Taxonomy" id="2045208"/>
    <lineage>
        <taxon>Bacteria</taxon>
        <taxon>Pseudomonadati</taxon>
        <taxon>Pseudomonadota</taxon>
        <taxon>Betaproteobacteria</taxon>
        <taxon>Burkholderiales</taxon>
        <taxon>Oxalobacteraceae</taxon>
        <taxon>Telluria group</taxon>
        <taxon>Massilia</taxon>
    </lineage>
</organism>
<feature type="signal peptide" evidence="1">
    <location>
        <begin position="1"/>
        <end position="16"/>
    </location>
</feature>
<protein>
    <submittedName>
        <fullName evidence="2">Uncharacterized protein</fullName>
    </submittedName>
</protein>
<accession>A0A2D2DJ25</accession>
<keyword evidence="1" id="KW-0732">Signal</keyword>
<dbReference type="KEGG" id="mass:CR152_10905"/>
<feature type="chain" id="PRO_5013944524" evidence="1">
    <location>
        <begin position="17"/>
        <end position="85"/>
    </location>
</feature>
<dbReference type="AlphaFoldDB" id="A0A2D2DJ25"/>
<dbReference type="EMBL" id="CP024608">
    <property type="protein sequence ID" value="ATQ74978.1"/>
    <property type="molecule type" value="Genomic_DNA"/>
</dbReference>
<evidence type="ECO:0000256" key="1">
    <source>
        <dbReference type="SAM" id="SignalP"/>
    </source>
</evidence>
<sequence length="85" mass="9207">MKNLFLACVCFPLLLAACNGPLDVTLAESGDPVKGKAVKEALSPEEAELLVSYVAQHTMAQDIDYKMTVKQAIAARRKELASNQK</sequence>
<reference evidence="2" key="1">
    <citation type="submission" date="2017-10" db="EMBL/GenBank/DDBJ databases">
        <title>Massilia psychrophilum sp. nov., a novel purple-pigmented bacterium isolated from Tianshan glacier, Xinjiang Municipality, China.</title>
        <authorList>
            <person name="Wang H."/>
        </authorList>
    </citation>
    <scope>NUCLEOTIDE SEQUENCE [LARGE SCALE GENOMIC DNA]</scope>
    <source>
        <strain evidence="2">B2</strain>
    </source>
</reference>
<name>A0A2D2DJ25_9BURK</name>
<proteinExistence type="predicted"/>